<feature type="domain" description="HTH merR-type" evidence="3">
    <location>
        <begin position="126"/>
        <end position="195"/>
    </location>
</feature>
<feature type="transmembrane region" description="Helical" evidence="2">
    <location>
        <begin position="301"/>
        <end position="323"/>
    </location>
</feature>
<sequence>MALNCRQTAEVWTRERREPRVPTLMRCLASMNQPTRQPCSPPFLTGRILRGWCRRRLQPNPVLSQRLGVDSESRTISARPRARCGRSASSQTPCLAPLGHHFPVFAIQGHAPVPNAMNAPTVTRKSVTAVANELAVSPDTVRRYAKEFAPYLSNEASPKSGSTRTFDERDIAVLKAAREQMSSGLNHESVRAKLAMMDFPDEPAQVEAEPVGETQVQPSVEFQSVTTAMLTLVDAVAQTQAQLATLPEINHRLGQITETIHAQQAMQDQMSTMAEDINDLTMKNAQLSEELQATRRQGLTWFIWFLVGTVAACSALAGVMFLMRTGLLNLPV</sequence>
<name>A0A6B1DYJ8_9CHLR</name>
<evidence type="ECO:0000313" key="4">
    <source>
        <dbReference type="EMBL" id="MYD91454.1"/>
    </source>
</evidence>
<dbReference type="Pfam" id="PF13411">
    <property type="entry name" value="MerR_1"/>
    <property type="match status" value="1"/>
</dbReference>
<reference evidence="4" key="1">
    <citation type="submission" date="2019-09" db="EMBL/GenBank/DDBJ databases">
        <title>Characterisation of the sponge microbiome using genome-centric metagenomics.</title>
        <authorList>
            <person name="Engelberts J.P."/>
            <person name="Robbins S.J."/>
            <person name="De Goeij J.M."/>
            <person name="Aranda M."/>
            <person name="Bell S.C."/>
            <person name="Webster N.S."/>
        </authorList>
    </citation>
    <scope>NUCLEOTIDE SEQUENCE</scope>
    <source>
        <strain evidence="4">SB0662_bin_9</strain>
    </source>
</reference>
<proteinExistence type="predicted"/>
<dbReference type="EMBL" id="VXPY01000095">
    <property type="protein sequence ID" value="MYD91454.1"/>
    <property type="molecule type" value="Genomic_DNA"/>
</dbReference>
<keyword evidence="1" id="KW-0175">Coiled coil</keyword>
<evidence type="ECO:0000259" key="3">
    <source>
        <dbReference type="Pfam" id="PF13411"/>
    </source>
</evidence>
<dbReference type="SUPFAM" id="SSF46955">
    <property type="entry name" value="Putative DNA-binding domain"/>
    <property type="match status" value="1"/>
</dbReference>
<evidence type="ECO:0000256" key="1">
    <source>
        <dbReference type="SAM" id="Coils"/>
    </source>
</evidence>
<accession>A0A6B1DYJ8</accession>
<dbReference type="AlphaFoldDB" id="A0A6B1DYJ8"/>
<feature type="coiled-coil region" evidence="1">
    <location>
        <begin position="270"/>
        <end position="297"/>
    </location>
</feature>
<keyword evidence="2" id="KW-1133">Transmembrane helix</keyword>
<protein>
    <submittedName>
        <fullName evidence="4">MerR family transcriptional regulator</fullName>
    </submittedName>
</protein>
<comment type="caution">
    <text evidence="4">The sequence shown here is derived from an EMBL/GenBank/DDBJ whole genome shotgun (WGS) entry which is preliminary data.</text>
</comment>
<evidence type="ECO:0000256" key="2">
    <source>
        <dbReference type="SAM" id="Phobius"/>
    </source>
</evidence>
<organism evidence="4">
    <name type="scientific">Caldilineaceae bacterium SB0662_bin_9</name>
    <dbReference type="NCBI Taxonomy" id="2605258"/>
    <lineage>
        <taxon>Bacteria</taxon>
        <taxon>Bacillati</taxon>
        <taxon>Chloroflexota</taxon>
        <taxon>Caldilineae</taxon>
        <taxon>Caldilineales</taxon>
        <taxon>Caldilineaceae</taxon>
    </lineage>
</organism>
<keyword evidence="2" id="KW-0812">Transmembrane</keyword>
<gene>
    <name evidence="4" type="ORF">F4Y08_14170</name>
</gene>
<dbReference type="GO" id="GO:0006355">
    <property type="term" value="P:regulation of DNA-templated transcription"/>
    <property type="evidence" value="ECO:0007669"/>
    <property type="project" value="InterPro"/>
</dbReference>
<dbReference type="InterPro" id="IPR009061">
    <property type="entry name" value="DNA-bd_dom_put_sf"/>
</dbReference>
<dbReference type="Gene3D" id="1.10.1660.10">
    <property type="match status" value="1"/>
</dbReference>
<dbReference type="GO" id="GO:0003677">
    <property type="term" value="F:DNA binding"/>
    <property type="evidence" value="ECO:0007669"/>
    <property type="project" value="InterPro"/>
</dbReference>
<dbReference type="InterPro" id="IPR000551">
    <property type="entry name" value="MerR-type_HTH_dom"/>
</dbReference>
<keyword evidence="2" id="KW-0472">Membrane</keyword>